<keyword evidence="6" id="KW-0158">Chromosome</keyword>
<dbReference type="GO" id="GO:0000722">
    <property type="term" value="P:telomere maintenance via recombination"/>
    <property type="evidence" value="ECO:0007669"/>
    <property type="project" value="TreeGrafter"/>
</dbReference>
<feature type="coiled-coil region" evidence="15">
    <location>
        <begin position="929"/>
        <end position="1019"/>
    </location>
</feature>
<sequence>MSNIDRLSILGIRSFGPFERQTIAFFTPLTLIVGYNGSGKTTIIECLKYATTGELPPNSKGGAFIHDPKLCGKPDVSAQVKLLYNVPPNTSYIVTRSLQLTLKKTSRTFKTLEGTLQITCDGEKTSISSKEANLNKIVSDTLGVSPAVLDAVIFCHQEESLWPMSEPAALKKRFDEIFEAMKYTKAIENLKLLRKKQGESLARLKQKEIGDKQNKDKAEKCEASSTHLQEEIDNLRQEAEELQKQVQDATRLAKERRQSAQSYLYIVNDLKTKTDELRIRKVTLEESKTRMDEELSESDEWLQNALAQYEEHVARYEQDIEENKVQYKEYKDSLEASRKQLSEKLAERGRHQSDKEKYERQLESRVQLVQQAAKLHSIRGFDGDLDDRKVQTFYERIQRLLVDKRHELDRLQAENASEIDNQTTVITELEGQKSRHTQNRVFAKQRITACERGISAIQRDLNMVEVDEGSKVLLESESKDLELRFQQISQDLRDADFDGKLQQQELHLQQLEGESSRLSRELVESTQLLSDRALLELRKEELSDKNRKLDTLQSTWNDKISTLLDGAWDPATLEREFHNGLQVKIQAFDEASRQRDDILQQLKTIQANLESIKDKDPDAELGIDALPTEIERLETDIVTLKNDMSLSAEMSKYYVSCRKSMNEKNKCELCERPFANASEKSRLAAKIRSVLDQFGKTELEEELKESEEVLSELRAARPQSETYMRLLAEKRDADKELHEAQNKEASTLRRLEEMDDTVRVKQEQRQDFESMSKTVLNISQTHKQILEAETQVDRIMSQQQSSGTIRSTQEITQLQDECGEQLKVSKNTISKLSTEKQHQIQAHKDDIAKQKEIIQEADKGLESVEPEISGARAIKGDIQQRGRDKERKVASERDGLAGSVSELKMIDSDILDYLNRGGPSNLTINEQAVQALDKSIERIDEDMNALIARSNKMKEDMSRSDEKKRNILENLTCRKAARDVDALEQAIMKLESRRAHEDLRRLEAEADHFDSERNVKNAERGAIMGAMRSKDEELGKLLKEWEGEYKFAAQVYRETHIKVETTKAAIEDLGRYSTALNNAIMQYHAMKMEEVNRIAGELWQSTYQGTDIDTILIRSDSEATGGRSSYNYRVCMVKQDIEMDMRGRCSAGQKVLASIIIRLALAESFGIGCGLIALDEPTTNLDRDNIKSLAESLHSIIKARRTQSNFQLIVITHDEEFLRHMRCSEFCDNFWRVSRDEKQNTRIERESIATIL</sequence>
<protein>
    <recommendedName>
        <fullName evidence="5">DNA repair protein RAD50</fullName>
    </recommendedName>
</protein>
<evidence type="ECO:0000256" key="4">
    <source>
        <dbReference type="ARBA" id="ARBA00009439"/>
    </source>
</evidence>
<evidence type="ECO:0000256" key="6">
    <source>
        <dbReference type="ARBA" id="ARBA00022454"/>
    </source>
</evidence>
<evidence type="ECO:0000256" key="12">
    <source>
        <dbReference type="ARBA" id="ARBA00023204"/>
    </source>
</evidence>
<dbReference type="GO" id="GO:0070192">
    <property type="term" value="P:chromosome organization involved in meiotic cell cycle"/>
    <property type="evidence" value="ECO:0007669"/>
    <property type="project" value="TreeGrafter"/>
</dbReference>
<dbReference type="Proteomes" id="UP000481858">
    <property type="component" value="Unassembled WGS sequence"/>
</dbReference>
<comment type="cofactor">
    <cofactor evidence="1">
        <name>Zn(2+)</name>
        <dbReference type="ChEBI" id="CHEBI:29105"/>
    </cofactor>
</comment>
<dbReference type="OrthoDB" id="18797at2759"/>
<evidence type="ECO:0000313" key="17">
    <source>
        <dbReference type="EMBL" id="KAF2969649.1"/>
    </source>
</evidence>
<comment type="subcellular location">
    <subcellularLocation>
        <location evidence="3">Chromosome</location>
    </subcellularLocation>
    <subcellularLocation>
        <location evidence="2">Nucleus</location>
    </subcellularLocation>
</comment>
<dbReference type="GO" id="GO:0051880">
    <property type="term" value="F:G-quadruplex DNA binding"/>
    <property type="evidence" value="ECO:0007669"/>
    <property type="project" value="TreeGrafter"/>
</dbReference>
<feature type="coiled-coil region" evidence="15">
    <location>
        <begin position="394"/>
        <end position="421"/>
    </location>
</feature>
<keyword evidence="9" id="KW-0378">Hydrolase</keyword>
<evidence type="ECO:0000256" key="7">
    <source>
        <dbReference type="ARBA" id="ARBA00022723"/>
    </source>
</evidence>
<keyword evidence="12" id="KW-0234">DNA repair</keyword>
<dbReference type="GO" id="GO:0030870">
    <property type="term" value="C:Mre11 complex"/>
    <property type="evidence" value="ECO:0007669"/>
    <property type="project" value="InterPro"/>
</dbReference>
<evidence type="ECO:0000256" key="11">
    <source>
        <dbReference type="ARBA" id="ARBA00023054"/>
    </source>
</evidence>
<gene>
    <name evidence="17" type="ORF">GQX73_g3924</name>
</gene>
<dbReference type="FunFam" id="3.40.50.300:FF:000947">
    <property type="entry name" value="DNA repair protein RAD50"/>
    <property type="match status" value="1"/>
</dbReference>
<reference evidence="17 18" key="1">
    <citation type="submission" date="2019-12" db="EMBL/GenBank/DDBJ databases">
        <title>Draft genome sequence of the ascomycete Xylaria multiplex DSM 110363.</title>
        <authorList>
            <person name="Buettner E."/>
            <person name="Kellner H."/>
        </authorList>
    </citation>
    <scope>NUCLEOTIDE SEQUENCE [LARGE SCALE GENOMIC DNA]</scope>
    <source>
        <strain evidence="17 18">DSM 110363</strain>
    </source>
</reference>
<dbReference type="GO" id="GO:0046872">
    <property type="term" value="F:metal ion binding"/>
    <property type="evidence" value="ECO:0007669"/>
    <property type="project" value="UniProtKB-KW"/>
</dbReference>
<dbReference type="GO" id="GO:0016887">
    <property type="term" value="F:ATP hydrolysis activity"/>
    <property type="evidence" value="ECO:0007669"/>
    <property type="project" value="InterPro"/>
</dbReference>
<dbReference type="AlphaFoldDB" id="A0A7C8IQD2"/>
<dbReference type="PANTHER" id="PTHR18867">
    <property type="entry name" value="RAD50"/>
    <property type="match status" value="1"/>
</dbReference>
<evidence type="ECO:0000259" key="16">
    <source>
        <dbReference type="Pfam" id="PF13476"/>
    </source>
</evidence>
<keyword evidence="10" id="KW-0862">Zinc</keyword>
<dbReference type="GO" id="GO:0000794">
    <property type="term" value="C:condensed nuclear chromosome"/>
    <property type="evidence" value="ECO:0007669"/>
    <property type="project" value="TreeGrafter"/>
</dbReference>
<evidence type="ECO:0000256" key="1">
    <source>
        <dbReference type="ARBA" id="ARBA00001947"/>
    </source>
</evidence>
<evidence type="ECO:0000256" key="15">
    <source>
        <dbReference type="SAM" id="Coils"/>
    </source>
</evidence>
<feature type="coiled-coil region" evidence="15">
    <location>
        <begin position="588"/>
        <end position="615"/>
    </location>
</feature>
<feature type="coiled-coil region" evidence="15">
    <location>
        <begin position="187"/>
        <end position="361"/>
    </location>
</feature>
<evidence type="ECO:0000256" key="2">
    <source>
        <dbReference type="ARBA" id="ARBA00004123"/>
    </source>
</evidence>
<evidence type="ECO:0000256" key="3">
    <source>
        <dbReference type="ARBA" id="ARBA00004286"/>
    </source>
</evidence>
<evidence type="ECO:0000256" key="13">
    <source>
        <dbReference type="ARBA" id="ARBA00023242"/>
    </source>
</evidence>
<dbReference type="EMBL" id="WUBL01000033">
    <property type="protein sequence ID" value="KAF2969649.1"/>
    <property type="molecule type" value="Genomic_DNA"/>
</dbReference>
<dbReference type="InterPro" id="IPR038729">
    <property type="entry name" value="Rad50/SbcC_AAA"/>
</dbReference>
<feature type="domain" description="Rad50/SbcC-type AAA" evidence="16">
    <location>
        <begin position="6"/>
        <end position="244"/>
    </location>
</feature>
<evidence type="ECO:0000256" key="8">
    <source>
        <dbReference type="ARBA" id="ARBA00022763"/>
    </source>
</evidence>
<dbReference type="Pfam" id="PF13558">
    <property type="entry name" value="SbcC_Walker_B"/>
    <property type="match status" value="1"/>
</dbReference>
<dbReference type="SUPFAM" id="SSF52540">
    <property type="entry name" value="P-loop containing nucleoside triphosphate hydrolases"/>
    <property type="match status" value="1"/>
</dbReference>
<accession>A0A7C8IQD2</accession>
<dbReference type="GO" id="GO:0006302">
    <property type="term" value="P:double-strand break repair"/>
    <property type="evidence" value="ECO:0007669"/>
    <property type="project" value="InterPro"/>
</dbReference>
<name>A0A7C8IQD2_9PEZI</name>
<dbReference type="NCBIfam" id="TIGR00606">
    <property type="entry name" value="rad50"/>
    <property type="match status" value="1"/>
</dbReference>
<feature type="coiled-coil region" evidence="15">
    <location>
        <begin position="501"/>
        <end position="555"/>
    </location>
</feature>
<evidence type="ECO:0000256" key="9">
    <source>
        <dbReference type="ARBA" id="ARBA00022801"/>
    </source>
</evidence>
<comment type="caution">
    <text evidence="17">The sequence shown here is derived from an EMBL/GenBank/DDBJ whole genome shotgun (WGS) entry which is preliminary data.</text>
</comment>
<dbReference type="InParanoid" id="A0A7C8IQD2"/>
<dbReference type="FunCoup" id="A0A7C8IQD2">
    <property type="interactions" value="945"/>
</dbReference>
<dbReference type="Gene3D" id="3.40.50.300">
    <property type="entry name" value="P-loop containing nucleotide triphosphate hydrolases"/>
    <property type="match status" value="2"/>
</dbReference>
<dbReference type="InterPro" id="IPR027417">
    <property type="entry name" value="P-loop_NTPase"/>
</dbReference>
<keyword evidence="13" id="KW-0539">Nucleus</keyword>
<proteinExistence type="inferred from homology"/>
<feature type="coiled-coil region" evidence="15">
    <location>
        <begin position="696"/>
        <end position="757"/>
    </location>
</feature>
<dbReference type="InterPro" id="IPR004584">
    <property type="entry name" value="Rad50_eukaryotes"/>
</dbReference>
<organism evidence="17 18">
    <name type="scientific">Xylaria multiplex</name>
    <dbReference type="NCBI Taxonomy" id="323545"/>
    <lineage>
        <taxon>Eukaryota</taxon>
        <taxon>Fungi</taxon>
        <taxon>Dikarya</taxon>
        <taxon>Ascomycota</taxon>
        <taxon>Pezizomycotina</taxon>
        <taxon>Sordariomycetes</taxon>
        <taxon>Xylariomycetidae</taxon>
        <taxon>Xylariales</taxon>
        <taxon>Xylariaceae</taxon>
        <taxon>Xylaria</taxon>
    </lineage>
</organism>
<dbReference type="FunFam" id="3.40.50.300:FF:001195">
    <property type="entry name" value="DNA repair protein rad50"/>
    <property type="match status" value="1"/>
</dbReference>
<dbReference type="GO" id="GO:0043047">
    <property type="term" value="F:single-stranded telomeric DNA binding"/>
    <property type="evidence" value="ECO:0007669"/>
    <property type="project" value="TreeGrafter"/>
</dbReference>
<keyword evidence="7" id="KW-0479">Metal-binding</keyword>
<comment type="similarity">
    <text evidence="4">Belongs to the SMC family. RAD50 subfamily.</text>
</comment>
<keyword evidence="8" id="KW-0227">DNA damage</keyword>
<evidence type="ECO:0000256" key="5">
    <source>
        <dbReference type="ARBA" id="ARBA00017893"/>
    </source>
</evidence>
<evidence type="ECO:0000313" key="18">
    <source>
        <dbReference type="Proteomes" id="UP000481858"/>
    </source>
</evidence>
<dbReference type="PANTHER" id="PTHR18867:SF12">
    <property type="entry name" value="DNA REPAIR PROTEIN RAD50"/>
    <property type="match status" value="1"/>
</dbReference>
<dbReference type="GO" id="GO:0007004">
    <property type="term" value="P:telomere maintenance via telomerase"/>
    <property type="evidence" value="ECO:0007669"/>
    <property type="project" value="TreeGrafter"/>
</dbReference>
<evidence type="ECO:0000256" key="10">
    <source>
        <dbReference type="ARBA" id="ARBA00022833"/>
    </source>
</evidence>
<keyword evidence="11 15" id="KW-0175">Coiled coil</keyword>
<evidence type="ECO:0000256" key="14">
    <source>
        <dbReference type="ARBA" id="ARBA00049360"/>
    </source>
</evidence>
<dbReference type="Pfam" id="PF13476">
    <property type="entry name" value="AAA_23"/>
    <property type="match status" value="1"/>
</dbReference>
<comment type="catalytic activity">
    <reaction evidence="14">
        <text>ATP + H2O = ADP + phosphate + H(+)</text>
        <dbReference type="Rhea" id="RHEA:13065"/>
        <dbReference type="ChEBI" id="CHEBI:15377"/>
        <dbReference type="ChEBI" id="CHEBI:15378"/>
        <dbReference type="ChEBI" id="CHEBI:30616"/>
        <dbReference type="ChEBI" id="CHEBI:43474"/>
        <dbReference type="ChEBI" id="CHEBI:456216"/>
    </reaction>
</comment>
<dbReference type="GO" id="GO:0003691">
    <property type="term" value="F:double-stranded telomeric DNA binding"/>
    <property type="evidence" value="ECO:0007669"/>
    <property type="project" value="TreeGrafter"/>
</dbReference>
<keyword evidence="18" id="KW-1185">Reference proteome</keyword>